<evidence type="ECO:0000313" key="3">
    <source>
        <dbReference type="Proteomes" id="UP001058974"/>
    </source>
</evidence>
<protein>
    <submittedName>
        <fullName evidence="2">Uncharacterized protein</fullName>
    </submittedName>
</protein>
<accession>A0A9D4Y0M8</accession>
<dbReference type="Proteomes" id="UP001058974">
    <property type="component" value="Chromosome 3"/>
</dbReference>
<feature type="chain" id="PRO_5038592675" evidence="1">
    <location>
        <begin position="19"/>
        <end position="130"/>
    </location>
</feature>
<dbReference type="EMBL" id="JAMSHJ010000003">
    <property type="protein sequence ID" value="KAI5428710.1"/>
    <property type="molecule type" value="Genomic_DNA"/>
</dbReference>
<evidence type="ECO:0000256" key="1">
    <source>
        <dbReference type="SAM" id="SignalP"/>
    </source>
</evidence>
<name>A0A9D4Y0M8_PEA</name>
<dbReference type="Gramene" id="Psat03G0363200-T1">
    <property type="protein sequence ID" value="KAI5428710.1"/>
    <property type="gene ID" value="KIW84_033632"/>
</dbReference>
<comment type="caution">
    <text evidence="2">The sequence shown here is derived from an EMBL/GenBank/DDBJ whole genome shotgun (WGS) entry which is preliminary data.</text>
</comment>
<keyword evidence="1" id="KW-0732">Signal</keyword>
<gene>
    <name evidence="2" type="ORF">KIW84_033632</name>
</gene>
<sequence length="130" mass="14084">MASSKSFIISLLFVVTMSSINVGARSLLQTTTLPHPTIPSLPKSSLPDLSDLSVIPSFPKGSLLPLHTSIPSLPKYTMPPFYNFPSTEPSFSISPVSSPTPTLVPSTLESTHSFFSFFPFFSQTLSIHKP</sequence>
<feature type="signal peptide" evidence="1">
    <location>
        <begin position="1"/>
        <end position="18"/>
    </location>
</feature>
<keyword evidence="3" id="KW-1185">Reference proteome</keyword>
<reference evidence="2 3" key="1">
    <citation type="journal article" date="2022" name="Nat. Genet.">
        <title>Improved pea reference genome and pan-genome highlight genomic features and evolutionary characteristics.</title>
        <authorList>
            <person name="Yang T."/>
            <person name="Liu R."/>
            <person name="Luo Y."/>
            <person name="Hu S."/>
            <person name="Wang D."/>
            <person name="Wang C."/>
            <person name="Pandey M.K."/>
            <person name="Ge S."/>
            <person name="Xu Q."/>
            <person name="Li N."/>
            <person name="Li G."/>
            <person name="Huang Y."/>
            <person name="Saxena R.K."/>
            <person name="Ji Y."/>
            <person name="Li M."/>
            <person name="Yan X."/>
            <person name="He Y."/>
            <person name="Liu Y."/>
            <person name="Wang X."/>
            <person name="Xiang C."/>
            <person name="Varshney R.K."/>
            <person name="Ding H."/>
            <person name="Gao S."/>
            <person name="Zong X."/>
        </authorList>
    </citation>
    <scope>NUCLEOTIDE SEQUENCE [LARGE SCALE GENOMIC DNA]</scope>
    <source>
        <strain evidence="2 3">cv. Zhongwan 6</strain>
    </source>
</reference>
<evidence type="ECO:0000313" key="2">
    <source>
        <dbReference type="EMBL" id="KAI5428710.1"/>
    </source>
</evidence>
<organism evidence="2 3">
    <name type="scientific">Pisum sativum</name>
    <name type="common">Garden pea</name>
    <name type="synonym">Lathyrus oleraceus</name>
    <dbReference type="NCBI Taxonomy" id="3888"/>
    <lineage>
        <taxon>Eukaryota</taxon>
        <taxon>Viridiplantae</taxon>
        <taxon>Streptophyta</taxon>
        <taxon>Embryophyta</taxon>
        <taxon>Tracheophyta</taxon>
        <taxon>Spermatophyta</taxon>
        <taxon>Magnoliopsida</taxon>
        <taxon>eudicotyledons</taxon>
        <taxon>Gunneridae</taxon>
        <taxon>Pentapetalae</taxon>
        <taxon>rosids</taxon>
        <taxon>fabids</taxon>
        <taxon>Fabales</taxon>
        <taxon>Fabaceae</taxon>
        <taxon>Papilionoideae</taxon>
        <taxon>50 kb inversion clade</taxon>
        <taxon>NPAAA clade</taxon>
        <taxon>Hologalegina</taxon>
        <taxon>IRL clade</taxon>
        <taxon>Fabeae</taxon>
        <taxon>Lathyrus</taxon>
    </lineage>
</organism>
<proteinExistence type="predicted"/>
<dbReference type="AlphaFoldDB" id="A0A9D4Y0M8"/>